<dbReference type="AlphaFoldDB" id="A0A1E2V5M6"/>
<comment type="similarity">
    <text evidence="1">Belongs to the FAH family.</text>
</comment>
<dbReference type="InterPro" id="IPR011234">
    <property type="entry name" value="Fumarylacetoacetase-like_C"/>
</dbReference>
<name>A0A1E2V5M6_9GAMM</name>
<dbReference type="RefSeq" id="WP_068996673.1">
    <property type="nucleotide sequence ID" value="NZ_MDTQ01000001.1"/>
</dbReference>
<dbReference type="PANTHER" id="PTHR42796:SF4">
    <property type="entry name" value="FUMARYLACETOACETATE HYDROLASE DOMAIN-CONTAINING PROTEIN 2A"/>
    <property type="match status" value="1"/>
</dbReference>
<protein>
    <submittedName>
        <fullName evidence="4">2-hydroxyhepta-2,4-diene-1,7-dioate isomerase</fullName>
    </submittedName>
</protein>
<feature type="domain" description="Fumarylacetoacetase-like C-terminal" evidence="3">
    <location>
        <begin position="81"/>
        <end position="288"/>
    </location>
</feature>
<dbReference type="Proteomes" id="UP000094291">
    <property type="component" value="Unassembled WGS sequence"/>
</dbReference>
<gene>
    <name evidence="4" type="ORF">BFW38_00770</name>
</gene>
<evidence type="ECO:0000259" key="3">
    <source>
        <dbReference type="Pfam" id="PF01557"/>
    </source>
</evidence>
<proteinExistence type="inferred from homology"/>
<evidence type="ECO:0000313" key="4">
    <source>
        <dbReference type="EMBL" id="ODC02289.1"/>
    </source>
</evidence>
<dbReference type="InterPro" id="IPR036663">
    <property type="entry name" value="Fumarylacetoacetase_C_sf"/>
</dbReference>
<evidence type="ECO:0000313" key="5">
    <source>
        <dbReference type="Proteomes" id="UP000094291"/>
    </source>
</evidence>
<dbReference type="PANTHER" id="PTHR42796">
    <property type="entry name" value="FUMARYLACETOACETATE HYDROLASE DOMAIN-CONTAINING PROTEIN 2A-RELATED"/>
    <property type="match status" value="1"/>
</dbReference>
<dbReference type="FunFam" id="3.90.850.10:FF:000008">
    <property type="entry name" value="FAA hydrolase family protein"/>
    <property type="match status" value="1"/>
</dbReference>
<dbReference type="InterPro" id="IPR051121">
    <property type="entry name" value="FAH"/>
</dbReference>
<dbReference type="GO" id="GO:0016853">
    <property type="term" value="F:isomerase activity"/>
    <property type="evidence" value="ECO:0007669"/>
    <property type="project" value="UniProtKB-KW"/>
</dbReference>
<reference evidence="4 5" key="1">
    <citation type="submission" date="2016-08" db="EMBL/GenBank/DDBJ databases">
        <authorList>
            <person name="Seilhamer J.J."/>
        </authorList>
    </citation>
    <scope>NUCLEOTIDE SEQUENCE [LARGE SCALE GENOMIC DNA]</scope>
    <source>
        <strain evidence="4 5">PH27A</strain>
    </source>
</reference>
<evidence type="ECO:0000256" key="1">
    <source>
        <dbReference type="ARBA" id="ARBA00010211"/>
    </source>
</evidence>
<organism evidence="4 5">
    <name type="scientific">Terasakiispira papahanaumokuakeensis</name>
    <dbReference type="NCBI Taxonomy" id="197479"/>
    <lineage>
        <taxon>Bacteria</taxon>
        <taxon>Pseudomonadati</taxon>
        <taxon>Pseudomonadota</taxon>
        <taxon>Gammaproteobacteria</taxon>
        <taxon>Oceanospirillales</taxon>
        <taxon>Terasakiispira</taxon>
    </lineage>
</organism>
<dbReference type="OrthoDB" id="9805307at2"/>
<dbReference type="GO" id="GO:0044281">
    <property type="term" value="P:small molecule metabolic process"/>
    <property type="evidence" value="ECO:0007669"/>
    <property type="project" value="UniProtKB-ARBA"/>
</dbReference>
<keyword evidence="5" id="KW-1185">Reference proteome</keyword>
<evidence type="ECO:0000256" key="2">
    <source>
        <dbReference type="ARBA" id="ARBA00022723"/>
    </source>
</evidence>
<comment type="caution">
    <text evidence="4">The sequence shown here is derived from an EMBL/GenBank/DDBJ whole genome shotgun (WGS) entry which is preliminary data.</text>
</comment>
<accession>A0A1E2V5M6</accession>
<keyword evidence="4" id="KW-0413">Isomerase</keyword>
<dbReference type="Gene3D" id="3.90.850.10">
    <property type="entry name" value="Fumarylacetoacetase-like, C-terminal domain"/>
    <property type="match status" value="1"/>
</dbReference>
<dbReference type="Pfam" id="PF01557">
    <property type="entry name" value="FAA_hydrolase"/>
    <property type="match status" value="1"/>
</dbReference>
<dbReference type="EMBL" id="MDTQ01000001">
    <property type="protein sequence ID" value="ODC02289.1"/>
    <property type="molecule type" value="Genomic_DNA"/>
</dbReference>
<sequence>MSTPLPPRLASFRANGADRFGVVTDHGIVDLTPEFGSRFKGLKEVIEAGAMDELLSVAEGRSPSYREEDVTYLIPIAHPEKLICVGVNFPSRNEEYKDGQTAPSKPSLFIRFPRSFVGHHENIVRPPESEQLDYEGEITIVIGKGGRRIAREKAYEHIAALTLCNEGTIRDWVRHAKFNVTQGKNFDATGAIGPWLVPFKRAEQLDDIELTTRVNGEVRQHDRTSRMIFDFRYIVNYVSTFTTLVPGDVIVCGTPTGAGARFDPPIWLKPGDVIEIEADGIGTLINGVEDERHGTD</sequence>
<keyword evidence="2" id="KW-0479">Metal-binding</keyword>
<dbReference type="STRING" id="197479.BFW38_00770"/>
<dbReference type="GO" id="GO:0046872">
    <property type="term" value="F:metal ion binding"/>
    <property type="evidence" value="ECO:0007669"/>
    <property type="project" value="UniProtKB-KW"/>
</dbReference>
<dbReference type="SUPFAM" id="SSF56529">
    <property type="entry name" value="FAH"/>
    <property type="match status" value="1"/>
</dbReference>